<keyword evidence="2" id="KW-1185">Reference proteome</keyword>
<sequence>MKKSILILLFTPSFIFAQYSKKDSLWLPLKPFIGSWVGEGGGEPGKGKYQRSYQFVLNKNFIEIKNKSTYEPTNQNPQGEIHEDFGYFSYDKALKKFKLRQFHIESFVNEFEMENISDDKKTLVFTSVAIENIPKGYRARETYRILNDKEIEETFEIAEPNKNFEVYSKVKLIKQN</sequence>
<evidence type="ECO:0000313" key="1">
    <source>
        <dbReference type="EMBL" id="GGD47913.1"/>
    </source>
</evidence>
<dbReference type="Proteomes" id="UP000609064">
    <property type="component" value="Unassembled WGS sequence"/>
</dbReference>
<accession>A0A916YJ30</accession>
<dbReference type="RefSeq" id="WP_188764933.1">
    <property type="nucleotide sequence ID" value="NZ_BMKK01000002.1"/>
</dbReference>
<reference evidence="1" key="2">
    <citation type="submission" date="2020-09" db="EMBL/GenBank/DDBJ databases">
        <authorList>
            <person name="Sun Q."/>
            <person name="Zhou Y."/>
        </authorList>
    </citation>
    <scope>NUCLEOTIDE SEQUENCE</scope>
    <source>
        <strain evidence="1">CGMCC 1.15958</strain>
    </source>
</reference>
<gene>
    <name evidence="1" type="ORF">GCM10011514_09900</name>
</gene>
<dbReference type="InterPro" id="IPR012674">
    <property type="entry name" value="Calycin"/>
</dbReference>
<reference evidence="1" key="1">
    <citation type="journal article" date="2014" name="Int. J. Syst. Evol. Microbiol.">
        <title>Complete genome sequence of Corynebacterium casei LMG S-19264T (=DSM 44701T), isolated from a smear-ripened cheese.</title>
        <authorList>
            <consortium name="US DOE Joint Genome Institute (JGI-PGF)"/>
            <person name="Walter F."/>
            <person name="Albersmeier A."/>
            <person name="Kalinowski J."/>
            <person name="Ruckert C."/>
        </authorList>
    </citation>
    <scope>NUCLEOTIDE SEQUENCE</scope>
    <source>
        <strain evidence="1">CGMCC 1.15958</strain>
    </source>
</reference>
<dbReference type="Gene3D" id="2.40.128.20">
    <property type="match status" value="1"/>
</dbReference>
<protein>
    <recommendedName>
        <fullName evidence="3">DUF1794 domain-containing protein</fullName>
    </recommendedName>
</protein>
<organism evidence="1 2">
    <name type="scientific">Emticicia aquatilis</name>
    <dbReference type="NCBI Taxonomy" id="1537369"/>
    <lineage>
        <taxon>Bacteria</taxon>
        <taxon>Pseudomonadati</taxon>
        <taxon>Bacteroidota</taxon>
        <taxon>Cytophagia</taxon>
        <taxon>Cytophagales</taxon>
        <taxon>Leadbetterellaceae</taxon>
        <taxon>Emticicia</taxon>
    </lineage>
</organism>
<evidence type="ECO:0000313" key="2">
    <source>
        <dbReference type="Proteomes" id="UP000609064"/>
    </source>
</evidence>
<proteinExistence type="predicted"/>
<comment type="caution">
    <text evidence="1">The sequence shown here is derived from an EMBL/GenBank/DDBJ whole genome shotgun (WGS) entry which is preliminary data.</text>
</comment>
<dbReference type="AlphaFoldDB" id="A0A916YJ30"/>
<evidence type="ECO:0008006" key="3">
    <source>
        <dbReference type="Google" id="ProtNLM"/>
    </source>
</evidence>
<name>A0A916YJ30_9BACT</name>
<dbReference type="EMBL" id="BMKK01000002">
    <property type="protein sequence ID" value="GGD47913.1"/>
    <property type="molecule type" value="Genomic_DNA"/>
</dbReference>